<organism evidence="2 3">
    <name type="scientific">Cuscuta australis</name>
    <dbReference type="NCBI Taxonomy" id="267555"/>
    <lineage>
        <taxon>Eukaryota</taxon>
        <taxon>Viridiplantae</taxon>
        <taxon>Streptophyta</taxon>
        <taxon>Embryophyta</taxon>
        <taxon>Tracheophyta</taxon>
        <taxon>Spermatophyta</taxon>
        <taxon>Magnoliopsida</taxon>
        <taxon>eudicotyledons</taxon>
        <taxon>Gunneridae</taxon>
        <taxon>Pentapetalae</taxon>
        <taxon>asterids</taxon>
        <taxon>lamiids</taxon>
        <taxon>Solanales</taxon>
        <taxon>Convolvulaceae</taxon>
        <taxon>Cuscuteae</taxon>
        <taxon>Cuscuta</taxon>
        <taxon>Cuscuta subgen. Grammica</taxon>
        <taxon>Cuscuta sect. Cleistogrammica</taxon>
    </lineage>
</organism>
<dbReference type="Proteomes" id="UP000249390">
    <property type="component" value="Unassembled WGS sequence"/>
</dbReference>
<dbReference type="EMBL" id="NQVE01000215">
    <property type="protein sequence ID" value="RAL37746.1"/>
    <property type="molecule type" value="Genomic_DNA"/>
</dbReference>
<accession>A0A328CXB0</accession>
<reference evidence="2 3" key="1">
    <citation type="submission" date="2018-06" db="EMBL/GenBank/DDBJ databases">
        <title>The Genome of Cuscuta australis (Dodder) Provides Insight into the Evolution of Plant Parasitism.</title>
        <authorList>
            <person name="Liu H."/>
        </authorList>
    </citation>
    <scope>NUCLEOTIDE SEQUENCE [LARGE SCALE GENOMIC DNA]</scope>
    <source>
        <strain evidence="3">cv. Yunnan</strain>
        <tissue evidence="2">Vines</tissue>
    </source>
</reference>
<evidence type="ECO:0000259" key="1">
    <source>
        <dbReference type="PROSITE" id="PS50181"/>
    </source>
</evidence>
<name>A0A328CXB0_9ASTE</name>
<dbReference type="PROSITE" id="PS50181">
    <property type="entry name" value="FBOX"/>
    <property type="match status" value="1"/>
</dbReference>
<evidence type="ECO:0000313" key="3">
    <source>
        <dbReference type="Proteomes" id="UP000249390"/>
    </source>
</evidence>
<dbReference type="PANTHER" id="PTHR32212">
    <property type="entry name" value="CYCLIN-LIKE F-BOX"/>
    <property type="match status" value="1"/>
</dbReference>
<proteinExistence type="predicted"/>
<dbReference type="AlphaFoldDB" id="A0A328CXB0"/>
<feature type="domain" description="F-box" evidence="1">
    <location>
        <begin position="57"/>
        <end position="107"/>
    </location>
</feature>
<dbReference type="Pfam" id="PF00646">
    <property type="entry name" value="F-box"/>
    <property type="match status" value="1"/>
</dbReference>
<dbReference type="InterPro" id="IPR032675">
    <property type="entry name" value="LRR_dom_sf"/>
</dbReference>
<sequence length="396" mass="45279">MAESGLMAFFRNVIDLLKASEANVLYLLMNCVRDGYPLLGFIGINIWILTKTKQPAQSRFLDFPDDILRKIFSSLDQKDAVKLRILSKRCLNLCDSKPKVQVNLRNIKLERRDDFLRFVDKYWLGESRLKNIEVLEVYWMFLNVSSQAEKHILLKWLENALLNNNYIKELTLDLTDNQGFELPSFIFSLQSLKTLSLHSIVLGYPFTSFPCLETLILNNIRGLNELNIISSSLRRVEIFSQYLMTNISVSSEQLRILSINFASRGKNASITLHTPNLTLFSLDGGAVLRSVQVPIFYATHTLHLDVSFAHHRSIVSLSPTFACFPNLKALKFTCFELAEIWGSEEAVAAHEQLIENIQIMGFDIKKEMNSDFGICQQIMEYAKILKGMKICYIGLA</sequence>
<dbReference type="SUPFAM" id="SSF81383">
    <property type="entry name" value="F-box domain"/>
    <property type="match status" value="1"/>
</dbReference>
<protein>
    <recommendedName>
        <fullName evidence="1">F-box domain-containing protein</fullName>
    </recommendedName>
</protein>
<dbReference type="InterPro" id="IPR036047">
    <property type="entry name" value="F-box-like_dom_sf"/>
</dbReference>
<gene>
    <name evidence="2" type="ORF">DM860_000440</name>
</gene>
<dbReference type="Gene3D" id="3.80.10.10">
    <property type="entry name" value="Ribonuclease Inhibitor"/>
    <property type="match status" value="1"/>
</dbReference>
<dbReference type="SMART" id="SM00256">
    <property type="entry name" value="FBOX"/>
    <property type="match status" value="1"/>
</dbReference>
<evidence type="ECO:0000313" key="2">
    <source>
        <dbReference type="EMBL" id="RAL37746.1"/>
    </source>
</evidence>
<dbReference type="InterPro" id="IPR001810">
    <property type="entry name" value="F-box_dom"/>
</dbReference>
<dbReference type="PANTHER" id="PTHR32212:SF234">
    <property type="entry name" value="F-BOX_LRR-REPEAT PROTEIN 13-LIKE"/>
    <property type="match status" value="1"/>
</dbReference>
<comment type="caution">
    <text evidence="2">The sequence shown here is derived from an EMBL/GenBank/DDBJ whole genome shotgun (WGS) entry which is preliminary data.</text>
</comment>
<dbReference type="SUPFAM" id="SSF52047">
    <property type="entry name" value="RNI-like"/>
    <property type="match status" value="1"/>
</dbReference>
<keyword evidence="3" id="KW-1185">Reference proteome</keyword>